<proteinExistence type="predicted"/>
<comment type="caution">
    <text evidence="1">The sequence shown here is derived from an EMBL/GenBank/DDBJ whole genome shotgun (WGS) entry which is preliminary data.</text>
</comment>
<keyword evidence="2" id="KW-1185">Reference proteome</keyword>
<sequence>MRALTANRLSDGEVVFWKAGQWVERFADAELFGADAQAAAEAAEGHAKAQPTVVVEPYLIDLIESEGLWAPLSYRERIRALGPTNHPAHGKQAEGGAVIDALRHAHGAARSTGRVDLIKRK</sequence>
<name>A0ABW3SZ32_9CAUL</name>
<dbReference type="InterPro" id="IPR021270">
    <property type="entry name" value="DUF2849"/>
</dbReference>
<protein>
    <submittedName>
        <fullName evidence="1">DUF2849 domain-containing protein</fullName>
    </submittedName>
</protein>
<gene>
    <name evidence="1" type="ORF">ACFQ27_03385</name>
</gene>
<organism evidence="1 2">
    <name type="scientific">Phenylobacterium conjunctum</name>
    <dbReference type="NCBI Taxonomy" id="1298959"/>
    <lineage>
        <taxon>Bacteria</taxon>
        <taxon>Pseudomonadati</taxon>
        <taxon>Pseudomonadota</taxon>
        <taxon>Alphaproteobacteria</taxon>
        <taxon>Caulobacterales</taxon>
        <taxon>Caulobacteraceae</taxon>
        <taxon>Phenylobacterium</taxon>
    </lineage>
</organism>
<dbReference type="Proteomes" id="UP001597216">
    <property type="component" value="Unassembled WGS sequence"/>
</dbReference>
<dbReference type="RefSeq" id="WP_374346307.1">
    <property type="nucleotide sequence ID" value="NZ_JBHTLQ010000005.1"/>
</dbReference>
<accession>A0ABW3SZ32</accession>
<evidence type="ECO:0000313" key="1">
    <source>
        <dbReference type="EMBL" id="MFD1189610.1"/>
    </source>
</evidence>
<evidence type="ECO:0000313" key="2">
    <source>
        <dbReference type="Proteomes" id="UP001597216"/>
    </source>
</evidence>
<reference evidence="2" key="1">
    <citation type="journal article" date="2019" name="Int. J. Syst. Evol. Microbiol.">
        <title>The Global Catalogue of Microorganisms (GCM) 10K type strain sequencing project: providing services to taxonomists for standard genome sequencing and annotation.</title>
        <authorList>
            <consortium name="The Broad Institute Genomics Platform"/>
            <consortium name="The Broad Institute Genome Sequencing Center for Infectious Disease"/>
            <person name="Wu L."/>
            <person name="Ma J."/>
        </authorList>
    </citation>
    <scope>NUCLEOTIDE SEQUENCE [LARGE SCALE GENOMIC DNA]</scope>
    <source>
        <strain evidence="2">CCUG 55074</strain>
    </source>
</reference>
<dbReference type="Pfam" id="PF11011">
    <property type="entry name" value="DUF2849"/>
    <property type="match status" value="1"/>
</dbReference>
<dbReference type="EMBL" id="JBHTLQ010000005">
    <property type="protein sequence ID" value="MFD1189610.1"/>
    <property type="molecule type" value="Genomic_DNA"/>
</dbReference>